<keyword evidence="3" id="KW-1185">Reference proteome</keyword>
<comment type="caution">
    <text evidence="2">The sequence shown here is derived from an EMBL/GenBank/DDBJ whole genome shotgun (WGS) entry which is preliminary data.</text>
</comment>
<dbReference type="AlphaFoldDB" id="A0AAW0SUV4"/>
<proteinExistence type="predicted"/>
<evidence type="ECO:0000313" key="2">
    <source>
        <dbReference type="EMBL" id="KAK8378052.1"/>
    </source>
</evidence>
<feature type="region of interest" description="Disordered" evidence="1">
    <location>
        <begin position="1"/>
        <end position="20"/>
    </location>
</feature>
<name>A0AAW0SUV4_SCYPA</name>
<reference evidence="2 3" key="1">
    <citation type="submission" date="2023-03" db="EMBL/GenBank/DDBJ databases">
        <title>High-quality genome of Scylla paramamosain provides insights in environmental adaptation.</title>
        <authorList>
            <person name="Zhang L."/>
        </authorList>
    </citation>
    <scope>NUCLEOTIDE SEQUENCE [LARGE SCALE GENOMIC DNA]</scope>
    <source>
        <strain evidence="2">LZ_2023a</strain>
        <tissue evidence="2">Muscle</tissue>
    </source>
</reference>
<dbReference type="EMBL" id="JARAKH010000046">
    <property type="protein sequence ID" value="KAK8378052.1"/>
    <property type="molecule type" value="Genomic_DNA"/>
</dbReference>
<feature type="compositionally biased region" description="Polar residues" evidence="1">
    <location>
        <begin position="1"/>
        <end position="10"/>
    </location>
</feature>
<evidence type="ECO:0000256" key="1">
    <source>
        <dbReference type="SAM" id="MobiDB-lite"/>
    </source>
</evidence>
<accession>A0AAW0SUV4</accession>
<gene>
    <name evidence="2" type="ORF">O3P69_018774</name>
</gene>
<evidence type="ECO:0000313" key="3">
    <source>
        <dbReference type="Proteomes" id="UP001487740"/>
    </source>
</evidence>
<feature type="region of interest" description="Disordered" evidence="1">
    <location>
        <begin position="94"/>
        <end position="113"/>
    </location>
</feature>
<dbReference type="Proteomes" id="UP001487740">
    <property type="component" value="Unassembled WGS sequence"/>
</dbReference>
<sequence>MTPPDITTYTGPPLDGSRTSRLASVTPDEAGIYSCWLAPTPCYTLPHLFQGYRALPTALNKGLPSNFGMVCGWWCQVGRVPAAGRAAGQQQVAAGGAAAAGGGGGGEGEEEGR</sequence>
<organism evidence="2 3">
    <name type="scientific">Scylla paramamosain</name>
    <name type="common">Mud crab</name>
    <dbReference type="NCBI Taxonomy" id="85552"/>
    <lineage>
        <taxon>Eukaryota</taxon>
        <taxon>Metazoa</taxon>
        <taxon>Ecdysozoa</taxon>
        <taxon>Arthropoda</taxon>
        <taxon>Crustacea</taxon>
        <taxon>Multicrustacea</taxon>
        <taxon>Malacostraca</taxon>
        <taxon>Eumalacostraca</taxon>
        <taxon>Eucarida</taxon>
        <taxon>Decapoda</taxon>
        <taxon>Pleocyemata</taxon>
        <taxon>Brachyura</taxon>
        <taxon>Eubrachyura</taxon>
        <taxon>Portunoidea</taxon>
        <taxon>Portunidae</taxon>
        <taxon>Portuninae</taxon>
        <taxon>Scylla</taxon>
    </lineage>
</organism>
<protein>
    <submittedName>
        <fullName evidence="2">Uncharacterized protein</fullName>
    </submittedName>
</protein>